<keyword evidence="3" id="KW-1185">Reference proteome</keyword>
<gene>
    <name evidence="2" type="ORF">GYN02_23635</name>
</gene>
<sequence>MRDHHLIPQAMMKDKAFMAQMKAAGISNPTDYIHRQISRITNTQHIDIHDAGWNKDFKTWFMNNPNFTKKDLQTNIKGMMTKHNLPKSSRNHIRRYNSKCGA</sequence>
<protein>
    <submittedName>
        <fullName evidence="2">Uncharacterized protein</fullName>
    </submittedName>
</protein>
<reference evidence="2 3" key="1">
    <citation type="submission" date="2020-01" db="EMBL/GenBank/DDBJ databases">
        <title>Comparative genomics of meat spoilage bacteria.</title>
        <authorList>
            <person name="Hilgarth M."/>
            <person name="Vogel R.F."/>
        </authorList>
    </citation>
    <scope>NUCLEOTIDE SEQUENCE [LARGE SCALE GENOMIC DNA]</scope>
    <source>
        <strain evidence="2 3">TMW2.2077</strain>
    </source>
</reference>
<feature type="compositionally biased region" description="Basic residues" evidence="1">
    <location>
        <begin position="89"/>
        <end position="102"/>
    </location>
</feature>
<evidence type="ECO:0000313" key="2">
    <source>
        <dbReference type="EMBL" id="MBM1198148.1"/>
    </source>
</evidence>
<dbReference type="Proteomes" id="UP000809529">
    <property type="component" value="Unassembled WGS sequence"/>
</dbReference>
<proteinExistence type="predicted"/>
<feature type="region of interest" description="Disordered" evidence="1">
    <location>
        <begin position="82"/>
        <end position="102"/>
    </location>
</feature>
<comment type="caution">
    <text evidence="2">The sequence shown here is derived from an EMBL/GenBank/DDBJ whole genome shotgun (WGS) entry which is preliminary data.</text>
</comment>
<evidence type="ECO:0000313" key="3">
    <source>
        <dbReference type="Proteomes" id="UP000809529"/>
    </source>
</evidence>
<name>A0ABS1ZNT7_9PSED</name>
<evidence type="ECO:0000256" key="1">
    <source>
        <dbReference type="SAM" id="MobiDB-lite"/>
    </source>
</evidence>
<organism evidence="2 3">
    <name type="scientific">Pseudomonas weihenstephanensis</name>
    <dbReference type="NCBI Taxonomy" id="1608994"/>
    <lineage>
        <taxon>Bacteria</taxon>
        <taxon>Pseudomonadati</taxon>
        <taxon>Pseudomonadota</taxon>
        <taxon>Gammaproteobacteria</taxon>
        <taxon>Pseudomonadales</taxon>
        <taxon>Pseudomonadaceae</taxon>
        <taxon>Pseudomonas</taxon>
    </lineage>
</organism>
<accession>A0ABS1ZNT7</accession>
<dbReference type="EMBL" id="JAAEBW010000052">
    <property type="protein sequence ID" value="MBM1198148.1"/>
    <property type="molecule type" value="Genomic_DNA"/>
</dbReference>